<proteinExistence type="predicted"/>
<dbReference type="InterPro" id="IPR048365">
    <property type="entry name" value="TNP-like_RNaseH_N"/>
</dbReference>
<evidence type="ECO:0000259" key="1">
    <source>
        <dbReference type="Pfam" id="PF21787"/>
    </source>
</evidence>
<organism evidence="2 3">
    <name type="scientific">Mytilus coruscus</name>
    <name type="common">Sea mussel</name>
    <dbReference type="NCBI Taxonomy" id="42192"/>
    <lineage>
        <taxon>Eukaryota</taxon>
        <taxon>Metazoa</taxon>
        <taxon>Spiralia</taxon>
        <taxon>Lophotrochozoa</taxon>
        <taxon>Mollusca</taxon>
        <taxon>Bivalvia</taxon>
        <taxon>Autobranchia</taxon>
        <taxon>Pteriomorphia</taxon>
        <taxon>Mytilida</taxon>
        <taxon>Mytiloidea</taxon>
        <taxon>Mytilidae</taxon>
        <taxon>Mytilinae</taxon>
        <taxon>Mytilus</taxon>
    </lineage>
</organism>
<protein>
    <recommendedName>
        <fullName evidence="1">Transposable element P transposase-like RNase H domain-containing protein</fullName>
    </recommendedName>
</protein>
<reference evidence="2 3" key="1">
    <citation type="submission" date="2020-06" db="EMBL/GenBank/DDBJ databases">
        <authorList>
            <person name="Li R."/>
            <person name="Bekaert M."/>
        </authorList>
    </citation>
    <scope>NUCLEOTIDE SEQUENCE [LARGE SCALE GENOMIC DNA]</scope>
    <source>
        <strain evidence="3">wild</strain>
    </source>
</reference>
<dbReference type="EMBL" id="CACVKT020006043">
    <property type="protein sequence ID" value="CAC5399626.1"/>
    <property type="molecule type" value="Genomic_DNA"/>
</dbReference>
<sequence length="157" mass="17907">MYSTDDVWKNYVGILFDKIKIKSDLVYDKHTGELIGYCNLDKVGNQIMDMERSFKEGSSNDIAKYMLVLMVRDVATDLKFPLAGFATLSITADFLCPIIWKAIRILETSAAQLKVLFLTCDGASANRIFLNLQGQVNDFVYFTENPFSEDVRKIYFV</sequence>
<evidence type="ECO:0000313" key="2">
    <source>
        <dbReference type="EMBL" id="CAC5399626.1"/>
    </source>
</evidence>
<evidence type="ECO:0000313" key="3">
    <source>
        <dbReference type="Proteomes" id="UP000507470"/>
    </source>
</evidence>
<gene>
    <name evidence="2" type="ORF">MCOR_33871</name>
</gene>
<dbReference type="AlphaFoldDB" id="A0A6J8CVS7"/>
<keyword evidence="3" id="KW-1185">Reference proteome</keyword>
<feature type="domain" description="Transposable element P transposase-like RNase H" evidence="1">
    <location>
        <begin position="6"/>
        <end position="130"/>
    </location>
</feature>
<accession>A0A6J8CVS7</accession>
<dbReference type="Proteomes" id="UP000507470">
    <property type="component" value="Unassembled WGS sequence"/>
</dbReference>
<name>A0A6J8CVS7_MYTCO</name>
<dbReference type="OrthoDB" id="2441813at2759"/>
<dbReference type="Pfam" id="PF21787">
    <property type="entry name" value="TNP-like_RNaseH_N"/>
    <property type="match status" value="1"/>
</dbReference>